<evidence type="ECO:0000313" key="1">
    <source>
        <dbReference type="EMBL" id="TLE03002.1"/>
    </source>
</evidence>
<dbReference type="AlphaFoldDB" id="A0A6D2C5T0"/>
<comment type="caution">
    <text evidence="1">The sequence shown here is derived from an EMBL/GenBank/DDBJ whole genome shotgun (WGS) entry which is preliminary data.</text>
</comment>
<dbReference type="EMBL" id="JRPH02000037">
    <property type="protein sequence ID" value="TLE03002.1"/>
    <property type="molecule type" value="Genomic_DNA"/>
</dbReference>
<organism evidence="1 2">
    <name type="scientific">Helicobacter bilis</name>
    <dbReference type="NCBI Taxonomy" id="37372"/>
    <lineage>
        <taxon>Bacteria</taxon>
        <taxon>Pseudomonadati</taxon>
        <taxon>Campylobacterota</taxon>
        <taxon>Epsilonproteobacteria</taxon>
        <taxon>Campylobacterales</taxon>
        <taxon>Helicobacteraceae</taxon>
        <taxon>Helicobacter</taxon>
    </lineage>
</organism>
<dbReference type="GO" id="GO:0016788">
    <property type="term" value="F:hydrolase activity, acting on ester bonds"/>
    <property type="evidence" value="ECO:0007669"/>
    <property type="project" value="UniProtKB-ARBA"/>
</dbReference>
<dbReference type="Gene3D" id="3.40.50.1110">
    <property type="entry name" value="SGNH hydrolase"/>
    <property type="match status" value="1"/>
</dbReference>
<name>A0A6D2C5T0_9HELI</name>
<sequence>MKPYKKRKAMQKNIILLGGSNSVMGDGLQKGIQDSLMNKDEFKFYNFGLGACNSFQNFYELKRKRNKEIFENAELIITESNVNDVINTCNSYENIPLDTFYRNLSWFYKELYFLNKKVVSLLLPNYFENYRLINNMHRKLCEEYGFNCIDMQEYYENYALQEFSKTIDWGHQLSSIMQRVGKNIIDSIEIFQMPKKLAITNDNPKFFECTPKDMIVKKGKIKEDYLVNSMYGEQIYRLDSNTILAFPKKMQGCCLVGLHTWNNTREWKENFKEPKGWDECSLSYASLELCNDIHSNDTCNNAYNGGGGAKHYKRDKYIKLCD</sequence>
<evidence type="ECO:0000313" key="2">
    <source>
        <dbReference type="Proteomes" id="UP000029870"/>
    </source>
</evidence>
<protein>
    <recommendedName>
        <fullName evidence="3">SGNH/GDSL hydrolase family protein</fullName>
    </recommendedName>
</protein>
<accession>A0A6D2C5T0</accession>
<reference evidence="1 2" key="1">
    <citation type="journal article" date="2014" name="Genome Announc.">
        <title>Draft genome sequences of eight enterohepatic helicobacter species isolated from both laboratory and wild rodents.</title>
        <authorList>
            <person name="Sheh A."/>
            <person name="Shen Z."/>
            <person name="Fox J.G."/>
        </authorList>
    </citation>
    <scope>NUCLEOTIDE SEQUENCE [LARGE SCALE GENOMIC DNA]</scope>
    <source>
        <strain evidence="1 2">Missouri</strain>
    </source>
</reference>
<dbReference type="InterPro" id="IPR036514">
    <property type="entry name" value="SGNH_hydro_sf"/>
</dbReference>
<dbReference type="SUPFAM" id="SSF52266">
    <property type="entry name" value="SGNH hydrolase"/>
    <property type="match status" value="1"/>
</dbReference>
<proteinExistence type="predicted"/>
<evidence type="ECO:0008006" key="3">
    <source>
        <dbReference type="Google" id="ProtNLM"/>
    </source>
</evidence>
<dbReference type="Proteomes" id="UP000029870">
    <property type="component" value="Unassembled WGS sequence"/>
</dbReference>
<gene>
    <name evidence="1" type="ORF">LS77_009700</name>
</gene>